<dbReference type="AlphaFoldDB" id="A0AAN8J485"/>
<organism evidence="3 4">
    <name type="scientific">Patella caerulea</name>
    <name type="common">Rayed Mediterranean limpet</name>
    <dbReference type="NCBI Taxonomy" id="87958"/>
    <lineage>
        <taxon>Eukaryota</taxon>
        <taxon>Metazoa</taxon>
        <taxon>Spiralia</taxon>
        <taxon>Lophotrochozoa</taxon>
        <taxon>Mollusca</taxon>
        <taxon>Gastropoda</taxon>
        <taxon>Patellogastropoda</taxon>
        <taxon>Patelloidea</taxon>
        <taxon>Patellidae</taxon>
        <taxon>Patella</taxon>
    </lineage>
</organism>
<accession>A0AAN8J485</accession>
<protein>
    <recommendedName>
        <fullName evidence="5">Transposase</fullName>
    </recommendedName>
</protein>
<evidence type="ECO:0000313" key="3">
    <source>
        <dbReference type="EMBL" id="KAK6167180.1"/>
    </source>
</evidence>
<dbReference type="InterPro" id="IPR048365">
    <property type="entry name" value="TNP-like_RNaseH_N"/>
</dbReference>
<name>A0AAN8J485_PATCE</name>
<evidence type="ECO:0000259" key="2">
    <source>
        <dbReference type="Pfam" id="PF21788"/>
    </source>
</evidence>
<feature type="domain" description="Transposable element P transposase-like RNase H" evidence="1">
    <location>
        <begin position="80"/>
        <end position="205"/>
    </location>
</feature>
<reference evidence="3 4" key="1">
    <citation type="submission" date="2024-01" db="EMBL/GenBank/DDBJ databases">
        <title>The genome of the rayed Mediterranean limpet Patella caerulea (Linnaeus, 1758).</title>
        <authorList>
            <person name="Anh-Thu Weber A."/>
            <person name="Halstead-Nussloch G."/>
        </authorList>
    </citation>
    <scope>NUCLEOTIDE SEQUENCE [LARGE SCALE GENOMIC DNA]</scope>
    <source>
        <strain evidence="3">AATW-2023a</strain>
        <tissue evidence="3">Whole specimen</tissue>
    </source>
</reference>
<dbReference type="EMBL" id="JAZGQO010000018">
    <property type="protein sequence ID" value="KAK6167180.1"/>
    <property type="molecule type" value="Genomic_DNA"/>
</dbReference>
<gene>
    <name evidence="3" type="ORF">SNE40_021274</name>
</gene>
<keyword evidence="4" id="KW-1185">Reference proteome</keyword>
<dbReference type="Pfam" id="PF21788">
    <property type="entry name" value="TNP-like_GBD"/>
    <property type="match status" value="1"/>
</dbReference>
<dbReference type="Pfam" id="PF21787">
    <property type="entry name" value="TNP-like_RNaseH_N"/>
    <property type="match status" value="1"/>
</dbReference>
<evidence type="ECO:0008006" key="5">
    <source>
        <dbReference type="Google" id="ProtNLM"/>
    </source>
</evidence>
<feature type="domain" description="Transposable element P transposase-like GTP-binding insertion" evidence="2">
    <location>
        <begin position="267"/>
        <end position="360"/>
    </location>
</feature>
<dbReference type="Proteomes" id="UP001347796">
    <property type="component" value="Unassembled WGS sequence"/>
</dbReference>
<comment type="caution">
    <text evidence="3">The sequence shown here is derived from an EMBL/GenBank/DDBJ whole genome shotgun (WGS) entry which is preliminary data.</text>
</comment>
<evidence type="ECO:0000259" key="1">
    <source>
        <dbReference type="Pfam" id="PF21787"/>
    </source>
</evidence>
<proteinExistence type="predicted"/>
<dbReference type="InterPro" id="IPR048366">
    <property type="entry name" value="TNP-like_GBD"/>
</dbReference>
<sequence length="381" mass="43073">MTRERAKLNNRLTTIFSIDQLKKLSQTSFRGSKWSDATYRKAFQLRFTCGTTGYEELLRQSQPLPSLRSLRRKLQDVKMEPGVLYETFELLKLKVKSFSERDRNCVLTLDETALKAGYQYDKSGSCIRGSVTLPGHSGVATHSLVFMLGGISTRWKQVVAYHFTGDRVDGTTIILEIIKNACEIGLHVSCVTSDMGSSNRAMQKAFVIETSVKSDTHKYRITHQCDPNRYLYFIFDVPHLTKNIKCALVNGKEFTLSDETVAKYGLKSNIVSLNAITQLAEFQLNDGLKITPNLQTDKLMGSHFDKMKVSSALNLFSKSVAAGLRYLVEFGCGSDCLLTTAWFVEWMDHWFDLMSSRHPVMALSLNNLEPRGIQQCYQSFA</sequence>
<evidence type="ECO:0000313" key="4">
    <source>
        <dbReference type="Proteomes" id="UP001347796"/>
    </source>
</evidence>